<keyword evidence="3" id="KW-0238">DNA-binding</keyword>
<evidence type="ECO:0000256" key="1">
    <source>
        <dbReference type="ARBA" id="ARBA00007628"/>
    </source>
</evidence>
<dbReference type="Gene3D" id="4.10.280.10">
    <property type="entry name" value="Helix-loop-helix DNA-binding domain"/>
    <property type="match status" value="1"/>
</dbReference>
<dbReference type="Proteomes" id="UP001152795">
    <property type="component" value="Unassembled WGS sequence"/>
</dbReference>
<organism evidence="7 8">
    <name type="scientific">Paramuricea clavata</name>
    <name type="common">Red gorgonian</name>
    <name type="synonym">Violescent sea-whip</name>
    <dbReference type="NCBI Taxonomy" id="317549"/>
    <lineage>
        <taxon>Eukaryota</taxon>
        <taxon>Metazoa</taxon>
        <taxon>Cnidaria</taxon>
        <taxon>Anthozoa</taxon>
        <taxon>Octocorallia</taxon>
        <taxon>Malacalcyonacea</taxon>
        <taxon>Plexauridae</taxon>
        <taxon>Paramuricea</taxon>
    </lineage>
</organism>
<evidence type="ECO:0000256" key="5">
    <source>
        <dbReference type="ARBA" id="ARBA00023163"/>
    </source>
</evidence>
<dbReference type="GO" id="GO:0046983">
    <property type="term" value="F:protein dimerization activity"/>
    <property type="evidence" value="ECO:0007669"/>
    <property type="project" value="InterPro"/>
</dbReference>
<keyword evidence="2" id="KW-0805">Transcription regulation</keyword>
<dbReference type="GO" id="GO:0003677">
    <property type="term" value="F:DNA binding"/>
    <property type="evidence" value="ECO:0007669"/>
    <property type="project" value="UniProtKB-KW"/>
</dbReference>
<evidence type="ECO:0000256" key="6">
    <source>
        <dbReference type="ARBA" id="ARBA00023242"/>
    </source>
</evidence>
<dbReference type="PANTHER" id="PTHR10328">
    <property type="entry name" value="PROTEIN MAX MYC-ASSOCIATED FACTOR X"/>
    <property type="match status" value="1"/>
</dbReference>
<dbReference type="PANTHER" id="PTHR10328:SF3">
    <property type="entry name" value="PROTEIN MAX"/>
    <property type="match status" value="1"/>
</dbReference>
<dbReference type="EMBL" id="CACRXK020000024">
    <property type="protein sequence ID" value="CAB3976991.1"/>
    <property type="molecule type" value="Genomic_DNA"/>
</dbReference>
<protein>
    <submittedName>
        <fullName evidence="7">Max</fullName>
    </submittedName>
</protein>
<proteinExistence type="inferred from homology"/>
<keyword evidence="4" id="KW-0010">Activator</keyword>
<evidence type="ECO:0000313" key="7">
    <source>
        <dbReference type="EMBL" id="CAB3976991.1"/>
    </source>
</evidence>
<dbReference type="GO" id="GO:0003700">
    <property type="term" value="F:DNA-binding transcription factor activity"/>
    <property type="evidence" value="ECO:0007669"/>
    <property type="project" value="TreeGrafter"/>
</dbReference>
<dbReference type="GO" id="GO:0045944">
    <property type="term" value="P:positive regulation of transcription by RNA polymerase II"/>
    <property type="evidence" value="ECO:0007669"/>
    <property type="project" value="TreeGrafter"/>
</dbReference>
<dbReference type="Pfam" id="PF00010">
    <property type="entry name" value="HLH"/>
    <property type="match status" value="1"/>
</dbReference>
<comment type="similarity">
    <text evidence="1">Belongs to the MAX family.</text>
</comment>
<reference evidence="7" key="1">
    <citation type="submission" date="2020-04" db="EMBL/GenBank/DDBJ databases">
        <authorList>
            <person name="Alioto T."/>
            <person name="Alioto T."/>
            <person name="Gomez Garrido J."/>
        </authorList>
    </citation>
    <scope>NUCLEOTIDE SEQUENCE</scope>
    <source>
        <strain evidence="7">A484AB</strain>
    </source>
</reference>
<dbReference type="InterPro" id="IPR011598">
    <property type="entry name" value="bHLH_dom"/>
</dbReference>
<name>A0A7D9D5X9_PARCT</name>
<keyword evidence="5" id="KW-0804">Transcription</keyword>
<evidence type="ECO:0000256" key="3">
    <source>
        <dbReference type="ARBA" id="ARBA00023125"/>
    </source>
</evidence>
<dbReference type="SMART" id="SM00353">
    <property type="entry name" value="HLH"/>
    <property type="match status" value="1"/>
</dbReference>
<dbReference type="PROSITE" id="PS50888">
    <property type="entry name" value="BHLH"/>
    <property type="match status" value="1"/>
</dbReference>
<accession>A0A7D9D5X9</accession>
<keyword evidence="8" id="KW-1185">Reference proteome</keyword>
<keyword evidence="6" id="KW-0539">Nucleus</keyword>
<evidence type="ECO:0000256" key="4">
    <source>
        <dbReference type="ARBA" id="ARBA00023159"/>
    </source>
</evidence>
<evidence type="ECO:0000256" key="2">
    <source>
        <dbReference type="ARBA" id="ARBA00023015"/>
    </source>
</evidence>
<gene>
    <name evidence="7" type="ORF">PACLA_8A009024</name>
</gene>
<dbReference type="GO" id="GO:0090575">
    <property type="term" value="C:RNA polymerase II transcription regulator complex"/>
    <property type="evidence" value="ECO:0007669"/>
    <property type="project" value="TreeGrafter"/>
</dbReference>
<evidence type="ECO:0000313" key="8">
    <source>
        <dbReference type="Proteomes" id="UP001152795"/>
    </source>
</evidence>
<dbReference type="AlphaFoldDB" id="A0A7D9D5X9"/>
<sequence length="161" mass="18741">MENTESETRFWGRRERSKHNAMERKRRLIIKKQVKKLEECLPNIKPVKGRRFSRILIVQKAISHINEMSEANSSLHEENLLLAHENTVLQRQMNELIEQRKQTGEVSSETEEIEDSILGSSDSDETSSLFNEAVNFEEGITGFMMDNITQSEFWSLGQELE</sequence>
<dbReference type="SUPFAM" id="SSF47459">
    <property type="entry name" value="HLH, helix-loop-helix DNA-binding domain"/>
    <property type="match status" value="1"/>
</dbReference>
<comment type="caution">
    <text evidence="7">The sequence shown here is derived from an EMBL/GenBank/DDBJ whole genome shotgun (WGS) entry which is preliminary data.</text>
</comment>
<dbReference type="InterPro" id="IPR036638">
    <property type="entry name" value="HLH_DNA-bd_sf"/>
</dbReference>